<gene>
    <name evidence="8" type="ORF">F0562_029273</name>
</gene>
<keyword evidence="3" id="KW-0540">Nuclease</keyword>
<name>A0A5J5B0L0_9ASTE</name>
<keyword evidence="1" id="KW-0808">Transferase</keyword>
<dbReference type="SUPFAM" id="SSF56672">
    <property type="entry name" value="DNA/RNA polymerases"/>
    <property type="match status" value="1"/>
</dbReference>
<accession>A0A5J5B0L0</accession>
<dbReference type="SUPFAM" id="SSF53098">
    <property type="entry name" value="Ribonuclease H-like"/>
    <property type="match status" value="1"/>
</dbReference>
<evidence type="ECO:0000256" key="4">
    <source>
        <dbReference type="ARBA" id="ARBA00022759"/>
    </source>
</evidence>
<proteinExistence type="predicted"/>
<feature type="domain" description="Reverse transcriptase RNase H-like" evidence="7">
    <location>
        <begin position="1"/>
        <end position="52"/>
    </location>
</feature>
<dbReference type="OrthoDB" id="10055717at2759"/>
<dbReference type="InterPro" id="IPR036397">
    <property type="entry name" value="RNaseH_sf"/>
</dbReference>
<dbReference type="InterPro" id="IPR043502">
    <property type="entry name" value="DNA/RNA_pol_sf"/>
</dbReference>
<reference evidence="8 9" key="1">
    <citation type="submission" date="2019-09" db="EMBL/GenBank/DDBJ databases">
        <title>A chromosome-level genome assembly of the Chinese tupelo Nyssa sinensis.</title>
        <authorList>
            <person name="Yang X."/>
            <person name="Kang M."/>
            <person name="Yang Y."/>
            <person name="Xiong H."/>
            <person name="Wang M."/>
            <person name="Zhang Z."/>
            <person name="Wang Z."/>
            <person name="Wu H."/>
            <person name="Ma T."/>
            <person name="Liu J."/>
            <person name="Xi Z."/>
        </authorList>
    </citation>
    <scope>NUCLEOTIDE SEQUENCE [LARGE SCALE GENOMIC DNA]</scope>
    <source>
        <strain evidence="8">J267</strain>
        <tissue evidence="8">Leaf</tissue>
    </source>
</reference>
<keyword evidence="5" id="KW-0378">Hydrolase</keyword>
<sequence>MLAIVKAIRIWRPYLLGKRFIVRTDHQSLKYLLEQRITTPAQSRWLPKLLGYDYAIEYKKGPENQVVDSLSRMGSQSKKWVEWIPWAKFSYNTSIHSATKITPFEAVYGKPPPSLLTYVPGTARVQAVDEYLQDRDQILRELRRNLQLAQERMKS</sequence>
<protein>
    <recommendedName>
        <fullName evidence="7">Reverse transcriptase RNase H-like domain-containing protein</fullName>
    </recommendedName>
</protein>
<keyword evidence="2" id="KW-0548">Nucleotidyltransferase</keyword>
<dbReference type="Pfam" id="PF17917">
    <property type="entry name" value="RT_RNaseH"/>
    <property type="match status" value="1"/>
</dbReference>
<evidence type="ECO:0000313" key="8">
    <source>
        <dbReference type="EMBL" id="KAA8536795.1"/>
    </source>
</evidence>
<dbReference type="PANTHER" id="PTHR34072:SF55">
    <property type="entry name" value="DNA_RNA POLYMERASES SUPERFAMILY PROTEIN"/>
    <property type="match status" value="1"/>
</dbReference>
<dbReference type="GO" id="GO:0004519">
    <property type="term" value="F:endonuclease activity"/>
    <property type="evidence" value="ECO:0007669"/>
    <property type="project" value="UniProtKB-KW"/>
</dbReference>
<keyword evidence="4" id="KW-0255">Endonuclease</keyword>
<dbReference type="GO" id="GO:0003964">
    <property type="term" value="F:RNA-directed DNA polymerase activity"/>
    <property type="evidence" value="ECO:0007669"/>
    <property type="project" value="UniProtKB-KW"/>
</dbReference>
<evidence type="ECO:0000259" key="7">
    <source>
        <dbReference type="Pfam" id="PF17917"/>
    </source>
</evidence>
<dbReference type="CDD" id="cd09274">
    <property type="entry name" value="RNase_HI_RT_Ty3"/>
    <property type="match status" value="1"/>
</dbReference>
<dbReference type="GO" id="GO:0003676">
    <property type="term" value="F:nucleic acid binding"/>
    <property type="evidence" value="ECO:0007669"/>
    <property type="project" value="InterPro"/>
</dbReference>
<dbReference type="InterPro" id="IPR041373">
    <property type="entry name" value="RT_RNaseH"/>
</dbReference>
<keyword evidence="6" id="KW-0695">RNA-directed DNA polymerase</keyword>
<evidence type="ECO:0000256" key="3">
    <source>
        <dbReference type="ARBA" id="ARBA00022722"/>
    </source>
</evidence>
<dbReference type="Gene3D" id="3.30.420.10">
    <property type="entry name" value="Ribonuclease H-like superfamily/Ribonuclease H"/>
    <property type="match status" value="1"/>
</dbReference>
<keyword evidence="9" id="KW-1185">Reference proteome</keyword>
<evidence type="ECO:0000256" key="5">
    <source>
        <dbReference type="ARBA" id="ARBA00022801"/>
    </source>
</evidence>
<dbReference type="PANTHER" id="PTHR34072">
    <property type="entry name" value="ENZYMATIC POLYPROTEIN-RELATED"/>
    <property type="match status" value="1"/>
</dbReference>
<organism evidence="8 9">
    <name type="scientific">Nyssa sinensis</name>
    <dbReference type="NCBI Taxonomy" id="561372"/>
    <lineage>
        <taxon>Eukaryota</taxon>
        <taxon>Viridiplantae</taxon>
        <taxon>Streptophyta</taxon>
        <taxon>Embryophyta</taxon>
        <taxon>Tracheophyta</taxon>
        <taxon>Spermatophyta</taxon>
        <taxon>Magnoliopsida</taxon>
        <taxon>eudicotyledons</taxon>
        <taxon>Gunneridae</taxon>
        <taxon>Pentapetalae</taxon>
        <taxon>asterids</taxon>
        <taxon>Cornales</taxon>
        <taxon>Nyssaceae</taxon>
        <taxon>Nyssa</taxon>
    </lineage>
</organism>
<dbReference type="InterPro" id="IPR012337">
    <property type="entry name" value="RNaseH-like_sf"/>
</dbReference>
<dbReference type="Proteomes" id="UP000325577">
    <property type="component" value="Linkage Group LG16"/>
</dbReference>
<dbReference type="AlphaFoldDB" id="A0A5J5B0L0"/>
<evidence type="ECO:0000313" key="9">
    <source>
        <dbReference type="Proteomes" id="UP000325577"/>
    </source>
</evidence>
<dbReference type="GO" id="GO:0016787">
    <property type="term" value="F:hydrolase activity"/>
    <property type="evidence" value="ECO:0007669"/>
    <property type="project" value="UniProtKB-KW"/>
</dbReference>
<evidence type="ECO:0000256" key="1">
    <source>
        <dbReference type="ARBA" id="ARBA00022679"/>
    </source>
</evidence>
<dbReference type="EMBL" id="CM018039">
    <property type="protein sequence ID" value="KAA8536795.1"/>
    <property type="molecule type" value="Genomic_DNA"/>
</dbReference>
<evidence type="ECO:0000256" key="6">
    <source>
        <dbReference type="ARBA" id="ARBA00022918"/>
    </source>
</evidence>
<evidence type="ECO:0000256" key="2">
    <source>
        <dbReference type="ARBA" id="ARBA00022695"/>
    </source>
</evidence>